<protein>
    <submittedName>
        <fullName evidence="2">Uncharacterized protein</fullName>
    </submittedName>
</protein>
<name>A0A4R7VVV8_9PSEU</name>
<dbReference type="Proteomes" id="UP000294927">
    <property type="component" value="Unassembled WGS sequence"/>
</dbReference>
<keyword evidence="3" id="KW-1185">Reference proteome</keyword>
<reference evidence="2 3" key="1">
    <citation type="submission" date="2019-03" db="EMBL/GenBank/DDBJ databases">
        <title>Genomic Encyclopedia of Archaeal and Bacterial Type Strains, Phase II (KMG-II): from individual species to whole genera.</title>
        <authorList>
            <person name="Goeker M."/>
        </authorList>
    </citation>
    <scope>NUCLEOTIDE SEQUENCE [LARGE SCALE GENOMIC DNA]</scope>
    <source>
        <strain evidence="2 3">DSM 45499</strain>
    </source>
</reference>
<proteinExistence type="predicted"/>
<evidence type="ECO:0000313" key="2">
    <source>
        <dbReference type="EMBL" id="TDV54163.1"/>
    </source>
</evidence>
<comment type="caution">
    <text evidence="2">The sequence shown here is derived from an EMBL/GenBank/DDBJ whole genome shotgun (WGS) entry which is preliminary data.</text>
</comment>
<accession>A0A4R7VVV8</accession>
<sequence>MTDETNRPPGGRGRRGVFRGPKREEVPAGPGTDPRDDDDGDAGSAGVREPRHPRPPGPQADAGEMPVPEQQFAVTLPDPRR</sequence>
<dbReference type="RefSeq" id="WP_133903131.1">
    <property type="nucleotide sequence ID" value="NZ_SOCP01000004.1"/>
</dbReference>
<evidence type="ECO:0000313" key="3">
    <source>
        <dbReference type="Proteomes" id="UP000294927"/>
    </source>
</evidence>
<evidence type="ECO:0000256" key="1">
    <source>
        <dbReference type="SAM" id="MobiDB-lite"/>
    </source>
</evidence>
<gene>
    <name evidence="2" type="ORF">CLV71_104632</name>
</gene>
<feature type="region of interest" description="Disordered" evidence="1">
    <location>
        <begin position="1"/>
        <end position="81"/>
    </location>
</feature>
<dbReference type="AlphaFoldDB" id="A0A4R7VVV8"/>
<organism evidence="2 3">
    <name type="scientific">Actinophytocola oryzae</name>
    <dbReference type="NCBI Taxonomy" id="502181"/>
    <lineage>
        <taxon>Bacteria</taxon>
        <taxon>Bacillati</taxon>
        <taxon>Actinomycetota</taxon>
        <taxon>Actinomycetes</taxon>
        <taxon>Pseudonocardiales</taxon>
        <taxon>Pseudonocardiaceae</taxon>
    </lineage>
</organism>
<dbReference type="OrthoDB" id="3699925at2"/>
<dbReference type="EMBL" id="SOCP01000004">
    <property type="protein sequence ID" value="TDV54163.1"/>
    <property type="molecule type" value="Genomic_DNA"/>
</dbReference>